<protein>
    <submittedName>
        <fullName evidence="2">Uncharacterized protein</fullName>
    </submittedName>
</protein>
<name>A2DSQ1_TRIV3</name>
<gene>
    <name evidence="2" type="ORF">TVAG_434680</name>
</gene>
<dbReference type="InParanoid" id="A2DSQ1"/>
<reference evidence="2" key="1">
    <citation type="submission" date="2006-10" db="EMBL/GenBank/DDBJ databases">
        <authorList>
            <person name="Amadeo P."/>
            <person name="Zhao Q."/>
            <person name="Wortman J."/>
            <person name="Fraser-Liggett C."/>
            <person name="Carlton J."/>
        </authorList>
    </citation>
    <scope>NUCLEOTIDE SEQUENCE</scope>
    <source>
        <strain evidence="2">G3</strain>
    </source>
</reference>
<dbReference type="EMBL" id="DS113240">
    <property type="protein sequence ID" value="EAY16631.1"/>
    <property type="molecule type" value="Genomic_DNA"/>
</dbReference>
<organism evidence="2 3">
    <name type="scientific">Trichomonas vaginalis (strain ATCC PRA-98 / G3)</name>
    <dbReference type="NCBI Taxonomy" id="412133"/>
    <lineage>
        <taxon>Eukaryota</taxon>
        <taxon>Metamonada</taxon>
        <taxon>Parabasalia</taxon>
        <taxon>Trichomonadida</taxon>
        <taxon>Trichomonadidae</taxon>
        <taxon>Trichomonas</taxon>
    </lineage>
</organism>
<feature type="compositionally biased region" description="Basic and acidic residues" evidence="1">
    <location>
        <begin position="430"/>
        <end position="443"/>
    </location>
</feature>
<dbReference type="KEGG" id="tva:4774642"/>
<dbReference type="VEuPathDB" id="TrichDB:TVAG_434680"/>
<dbReference type="AlphaFoldDB" id="A2DSQ1"/>
<dbReference type="VEuPathDB" id="TrichDB:TVAGG3_0376830"/>
<dbReference type="Proteomes" id="UP000001542">
    <property type="component" value="Unassembled WGS sequence"/>
</dbReference>
<feature type="region of interest" description="Disordered" evidence="1">
    <location>
        <begin position="413"/>
        <end position="455"/>
    </location>
</feature>
<proteinExistence type="predicted"/>
<evidence type="ECO:0000256" key="1">
    <source>
        <dbReference type="SAM" id="MobiDB-lite"/>
    </source>
</evidence>
<keyword evidence="3" id="KW-1185">Reference proteome</keyword>
<evidence type="ECO:0000313" key="2">
    <source>
        <dbReference type="EMBL" id="EAY16631.1"/>
    </source>
</evidence>
<accession>A2DSQ1</accession>
<sequence length="455" mass="52340">MDERYDISNFNTIEDIRKPREKNGKYTGEKQDLYDSLINIILNHKKENSKVPLASSIKTAQPWAEKRGLRAGVQDLDGDGTQEVVVYDKAGRPIIINGYKLRDSDFALRQAYFDTHTTKQSRIKEPSVNEWGKRYAYDSTVDPNNPWITHTRLKPEGQLLEQTGYKMPVKPKKTQSIFNIFTKLIAPLVKKYWAGDAEAFRNIIGAKGDESNIEFIKKIISPIVIYRMLYVRLVEKKYFQFLNLKLCEGSYQQFKNYIRDNPNRFWGFFKENYLTKDLQHLTPKINIEVIKQAMCADDCDWDGSDINDVIIWLLGLNNCKNPEFVAFCTDGVQAAALLQLLKRKRKAEVDEDPVAALNEYRTWRVKMEDFKEDARRGQKQWFNMVEDYFNGAVKEDTKRFAYMMENGLNPFAEAKTVEEVGKAGSSSPMKEGKPSAPPDDKGTEGAAPEEAPQSE</sequence>
<evidence type="ECO:0000313" key="3">
    <source>
        <dbReference type="Proteomes" id="UP000001542"/>
    </source>
</evidence>
<dbReference type="RefSeq" id="XP_001328854.1">
    <property type="nucleotide sequence ID" value="XM_001328819.1"/>
</dbReference>
<reference evidence="2" key="2">
    <citation type="journal article" date="2007" name="Science">
        <title>Draft genome sequence of the sexually transmitted pathogen Trichomonas vaginalis.</title>
        <authorList>
            <person name="Carlton J.M."/>
            <person name="Hirt R.P."/>
            <person name="Silva J.C."/>
            <person name="Delcher A.L."/>
            <person name="Schatz M."/>
            <person name="Zhao Q."/>
            <person name="Wortman J.R."/>
            <person name="Bidwell S.L."/>
            <person name="Alsmark U.C.M."/>
            <person name="Besteiro S."/>
            <person name="Sicheritz-Ponten T."/>
            <person name="Noel C.J."/>
            <person name="Dacks J.B."/>
            <person name="Foster P.G."/>
            <person name="Simillion C."/>
            <person name="Van de Peer Y."/>
            <person name="Miranda-Saavedra D."/>
            <person name="Barton G.J."/>
            <person name="Westrop G.D."/>
            <person name="Mueller S."/>
            <person name="Dessi D."/>
            <person name="Fiori P.L."/>
            <person name="Ren Q."/>
            <person name="Paulsen I."/>
            <person name="Zhang H."/>
            <person name="Bastida-Corcuera F.D."/>
            <person name="Simoes-Barbosa A."/>
            <person name="Brown M.T."/>
            <person name="Hayes R.D."/>
            <person name="Mukherjee M."/>
            <person name="Okumura C.Y."/>
            <person name="Schneider R."/>
            <person name="Smith A.J."/>
            <person name="Vanacova S."/>
            <person name="Villalvazo M."/>
            <person name="Haas B.J."/>
            <person name="Pertea M."/>
            <person name="Feldblyum T.V."/>
            <person name="Utterback T.R."/>
            <person name="Shu C.L."/>
            <person name="Osoegawa K."/>
            <person name="de Jong P.J."/>
            <person name="Hrdy I."/>
            <person name="Horvathova L."/>
            <person name="Zubacova Z."/>
            <person name="Dolezal P."/>
            <person name="Malik S.B."/>
            <person name="Logsdon J.M. Jr."/>
            <person name="Henze K."/>
            <person name="Gupta A."/>
            <person name="Wang C.C."/>
            <person name="Dunne R.L."/>
            <person name="Upcroft J.A."/>
            <person name="Upcroft P."/>
            <person name="White O."/>
            <person name="Salzberg S.L."/>
            <person name="Tang P."/>
            <person name="Chiu C.-H."/>
            <person name="Lee Y.-S."/>
            <person name="Embley T.M."/>
            <person name="Coombs G.H."/>
            <person name="Mottram J.C."/>
            <person name="Tachezy J."/>
            <person name="Fraser-Liggett C.M."/>
            <person name="Johnson P.J."/>
        </authorList>
    </citation>
    <scope>NUCLEOTIDE SEQUENCE [LARGE SCALE GENOMIC DNA]</scope>
    <source>
        <strain evidence="2">G3</strain>
    </source>
</reference>